<dbReference type="InterPro" id="IPR013273">
    <property type="entry name" value="ADAMTS/ADAMTS-like"/>
</dbReference>
<evidence type="ECO:0000259" key="3">
    <source>
        <dbReference type="Pfam" id="PF19236"/>
    </source>
</evidence>
<dbReference type="AlphaFoldDB" id="A0A6P6NGD5"/>
<dbReference type="Gene3D" id="2.60.120.830">
    <property type="match status" value="1"/>
</dbReference>
<dbReference type="OrthoDB" id="5948003at2759"/>
<dbReference type="GO" id="GO:0030198">
    <property type="term" value="P:extracellular matrix organization"/>
    <property type="evidence" value="ECO:0007669"/>
    <property type="project" value="InterPro"/>
</dbReference>
<dbReference type="InterPro" id="IPR050439">
    <property type="entry name" value="ADAMTS_ADAMTS-like"/>
</dbReference>
<proteinExistence type="predicted"/>
<evidence type="ECO:0000256" key="1">
    <source>
        <dbReference type="ARBA" id="ARBA00004613"/>
    </source>
</evidence>
<evidence type="ECO:0000313" key="4">
    <source>
        <dbReference type="Proteomes" id="UP000515129"/>
    </source>
</evidence>
<keyword evidence="2" id="KW-0964">Secreted</keyword>
<dbReference type="RefSeq" id="XP_026107668.1">
    <property type="nucleotide sequence ID" value="XM_026251883.1"/>
</dbReference>
<dbReference type="PANTHER" id="PTHR13723">
    <property type="entry name" value="ADAMTS A DISINTEGRIN AND METALLOPROTEASE WITH THROMBOSPONDIN MOTIFS PROTEASE"/>
    <property type="match status" value="1"/>
</dbReference>
<keyword evidence="4" id="KW-1185">Reference proteome</keyword>
<evidence type="ECO:0000313" key="5">
    <source>
        <dbReference type="RefSeq" id="XP_026107668.1"/>
    </source>
</evidence>
<accession>A0A6P6NGD5</accession>
<sequence length="191" mass="21030">MKNSSISAMQRNVLQRKAVLVIQLSGLQLKKFPLETSLSRNPCDLHCTTSDGQRQLMVPARDGTSCKYSNYRGVCVNGRCEPIGCDGVLFSPNTLDKCSVCQGDGSSCTRITGNFRHGASSLEGSWDSQIIERKKSADILGLEPKWPKSSYHLRVHSDEGIYGFCLPTPHLHGPPRRIQCGVCGNRECFTP</sequence>
<reference evidence="5" key="1">
    <citation type="submission" date="2025-08" db="UniProtKB">
        <authorList>
            <consortium name="RefSeq"/>
        </authorList>
    </citation>
    <scope>IDENTIFICATION</scope>
    <source>
        <strain evidence="5">Wakin</strain>
        <tissue evidence="5">Muscle</tissue>
    </source>
</reference>
<name>A0A6P6NGD5_CARAU</name>
<dbReference type="Pfam" id="PF19236">
    <property type="entry name" value="ADAMTS_CR_3"/>
    <property type="match status" value="1"/>
</dbReference>
<dbReference type="GO" id="GO:0005576">
    <property type="term" value="C:extracellular region"/>
    <property type="evidence" value="ECO:0007669"/>
    <property type="project" value="UniProtKB-SubCell"/>
</dbReference>
<evidence type="ECO:0000256" key="2">
    <source>
        <dbReference type="ARBA" id="ARBA00022525"/>
    </source>
</evidence>
<dbReference type="PRINTS" id="PR01857">
    <property type="entry name" value="ADAMTSFAMILY"/>
</dbReference>
<dbReference type="Proteomes" id="UP000515129">
    <property type="component" value="Chromosome 5"/>
</dbReference>
<dbReference type="KEGG" id="caua:113079636"/>
<organism evidence="4 5">
    <name type="scientific">Carassius auratus</name>
    <name type="common">Goldfish</name>
    <dbReference type="NCBI Taxonomy" id="7957"/>
    <lineage>
        <taxon>Eukaryota</taxon>
        <taxon>Metazoa</taxon>
        <taxon>Chordata</taxon>
        <taxon>Craniata</taxon>
        <taxon>Vertebrata</taxon>
        <taxon>Euteleostomi</taxon>
        <taxon>Actinopterygii</taxon>
        <taxon>Neopterygii</taxon>
        <taxon>Teleostei</taxon>
        <taxon>Ostariophysi</taxon>
        <taxon>Cypriniformes</taxon>
        <taxon>Cyprinidae</taxon>
        <taxon>Cyprininae</taxon>
        <taxon>Carassius</taxon>
    </lineage>
</organism>
<feature type="domain" description="ADAMTS/ADAMTS-like cysteine-rich" evidence="3">
    <location>
        <begin position="62"/>
        <end position="108"/>
    </location>
</feature>
<protein>
    <submittedName>
        <fullName evidence="5">ADAMTS-like protein 2</fullName>
    </submittedName>
</protein>
<dbReference type="GO" id="GO:0031012">
    <property type="term" value="C:extracellular matrix"/>
    <property type="evidence" value="ECO:0007669"/>
    <property type="project" value="TreeGrafter"/>
</dbReference>
<dbReference type="GeneID" id="113079636"/>
<gene>
    <name evidence="5" type="primary">LOC113079636</name>
</gene>
<dbReference type="InterPro" id="IPR045371">
    <property type="entry name" value="ADAMTS_CR_3"/>
</dbReference>
<dbReference type="PANTHER" id="PTHR13723:SF147">
    <property type="entry name" value="ADAMTS-LIKE PROTEIN 2"/>
    <property type="match status" value="1"/>
</dbReference>
<comment type="subcellular location">
    <subcellularLocation>
        <location evidence="1">Secreted</location>
    </subcellularLocation>
</comment>